<dbReference type="OrthoDB" id="10582681at2759"/>
<keyword evidence="4" id="KW-1185">Reference proteome</keyword>
<dbReference type="Proteomes" id="UP000756132">
    <property type="component" value="Chromosome 12"/>
</dbReference>
<gene>
    <name evidence="3" type="ORF">CLAFUR5_13855</name>
</gene>
<name>A0A9Q8PKX2_PASFU</name>
<keyword evidence="2" id="KW-1133">Transmembrane helix</keyword>
<sequence>MTAIMPTLLNMDILSASAAVFLFFMAIKFFIYFFTGSNSTRKAQHSLPLDSEQTTSPDVSKGDSGSESSEDDDFDGLAHLRAALRMVDQTFAPRTSSTTHKSDDFEVFADFASASQRRAMQGMEREN</sequence>
<reference evidence="3" key="2">
    <citation type="journal article" date="2022" name="Microb. Genom.">
        <title>A chromosome-scale genome assembly of the tomato pathogen Cladosporium fulvum reveals a compartmentalized genome architecture and the presence of a dispensable chromosome.</title>
        <authorList>
            <person name="Zaccaron A.Z."/>
            <person name="Chen L.H."/>
            <person name="Samaras A."/>
            <person name="Stergiopoulos I."/>
        </authorList>
    </citation>
    <scope>NUCLEOTIDE SEQUENCE</scope>
    <source>
        <strain evidence="3">Race5_Kim</strain>
    </source>
</reference>
<evidence type="ECO:0000313" key="3">
    <source>
        <dbReference type="EMBL" id="UJO24316.1"/>
    </source>
</evidence>
<dbReference type="AlphaFoldDB" id="A0A9Q8PKX2"/>
<dbReference type="EMBL" id="CP090174">
    <property type="protein sequence ID" value="UJO24316.1"/>
    <property type="molecule type" value="Genomic_DNA"/>
</dbReference>
<dbReference type="RefSeq" id="XP_047768682.1">
    <property type="nucleotide sequence ID" value="XM_047913003.1"/>
</dbReference>
<organism evidence="3 4">
    <name type="scientific">Passalora fulva</name>
    <name type="common">Tomato leaf mold</name>
    <name type="synonym">Cladosporium fulvum</name>
    <dbReference type="NCBI Taxonomy" id="5499"/>
    <lineage>
        <taxon>Eukaryota</taxon>
        <taxon>Fungi</taxon>
        <taxon>Dikarya</taxon>
        <taxon>Ascomycota</taxon>
        <taxon>Pezizomycotina</taxon>
        <taxon>Dothideomycetes</taxon>
        <taxon>Dothideomycetidae</taxon>
        <taxon>Mycosphaerellales</taxon>
        <taxon>Mycosphaerellaceae</taxon>
        <taxon>Fulvia</taxon>
    </lineage>
</organism>
<accession>A0A9Q8PKX2</accession>
<evidence type="ECO:0000256" key="2">
    <source>
        <dbReference type="SAM" id="Phobius"/>
    </source>
</evidence>
<dbReference type="KEGG" id="ffu:CLAFUR5_13855"/>
<proteinExistence type="predicted"/>
<evidence type="ECO:0000313" key="4">
    <source>
        <dbReference type="Proteomes" id="UP000756132"/>
    </source>
</evidence>
<evidence type="ECO:0000256" key="1">
    <source>
        <dbReference type="SAM" id="MobiDB-lite"/>
    </source>
</evidence>
<keyword evidence="2" id="KW-0812">Transmembrane</keyword>
<protein>
    <submittedName>
        <fullName evidence="3">Uncharacterized protein</fullName>
    </submittedName>
</protein>
<keyword evidence="2" id="KW-0472">Membrane</keyword>
<feature type="transmembrane region" description="Helical" evidence="2">
    <location>
        <begin position="13"/>
        <end position="34"/>
    </location>
</feature>
<feature type="region of interest" description="Disordered" evidence="1">
    <location>
        <begin position="42"/>
        <end position="73"/>
    </location>
</feature>
<dbReference type="GeneID" id="71993733"/>
<reference evidence="3" key="1">
    <citation type="submission" date="2021-12" db="EMBL/GenBank/DDBJ databases">
        <authorList>
            <person name="Zaccaron A."/>
            <person name="Stergiopoulos I."/>
        </authorList>
    </citation>
    <scope>NUCLEOTIDE SEQUENCE</scope>
    <source>
        <strain evidence="3">Race5_Kim</strain>
    </source>
</reference>